<organism evidence="1 3">
    <name type="scientific">Parabacteroides distasonis</name>
    <dbReference type="NCBI Taxonomy" id="823"/>
    <lineage>
        <taxon>Bacteria</taxon>
        <taxon>Pseudomonadati</taxon>
        <taxon>Bacteroidota</taxon>
        <taxon>Bacteroidia</taxon>
        <taxon>Bacteroidales</taxon>
        <taxon>Tannerellaceae</taxon>
        <taxon>Parabacteroides</taxon>
    </lineage>
</organism>
<protein>
    <submittedName>
        <fullName evidence="1">TIGR04150 pseudo-rSAM protein</fullName>
    </submittedName>
</protein>
<dbReference type="OrthoDB" id="1044640at2"/>
<evidence type="ECO:0000313" key="4">
    <source>
        <dbReference type="Proteomes" id="UP000310032"/>
    </source>
</evidence>
<dbReference type="Proteomes" id="UP000310032">
    <property type="component" value="Unassembled WGS sequence"/>
</dbReference>
<dbReference type="NCBIfam" id="TIGR04150">
    <property type="entry name" value="pseudo_rSAM_GG"/>
    <property type="match status" value="1"/>
</dbReference>
<reference evidence="2 4" key="2">
    <citation type="submission" date="2019-04" db="EMBL/GenBank/DDBJ databases">
        <title>Microbes associate with the intestines of laboratory mice.</title>
        <authorList>
            <person name="Navarre W."/>
            <person name="Wong E."/>
            <person name="Huang K."/>
            <person name="Tropini C."/>
            <person name="Ng K."/>
            <person name="Yu B."/>
        </authorList>
    </citation>
    <scope>NUCLEOTIDE SEQUENCE [LARGE SCALE GENOMIC DNA]</scope>
    <source>
        <strain evidence="2 4">NM39_I3</strain>
    </source>
</reference>
<dbReference type="EMBL" id="SRYM01000080">
    <property type="protein sequence ID" value="TGY53913.1"/>
    <property type="molecule type" value="Genomic_DNA"/>
</dbReference>
<name>A0A3L7ZP77_PARDI</name>
<sequence length="381" mass="45130">MEKIDGYWFFIEPYVYPHVFNDQVMLYNTLDGSIIKKENPKLRMLLEEILKRKNGGVSFLSSEQYARIEIREFIDQVREKFMGDIIDVSLSQRKPVQILPYVDFTGRQDFKDGFLRVDNMLHLLEEVTIHINQETDVMGLSRFVRSLPEGLSINLRIDREMDADLEKLFAYLERIESNKTILSDYDRLFVLSPDFKNKFSYKIDVHFPIDETVWKETQALLKAQDNSYEFVFYVENEEHVRLVESLILRYDIEKYVLSPVYTKNNIEFFTENVFLTSEDILSIPICMKELFKRQVLNNNDFGRFTIQPNGDVYANRHHPALGNISVHSIYYLIQKEIKEGRSWLRIRNQSPCNQCAYQWLCPSPSDYEIEIGRSNLCHVIF</sequence>
<proteinExistence type="predicted"/>
<dbReference type="Proteomes" id="UP000278164">
    <property type="component" value="Unassembled WGS sequence"/>
</dbReference>
<comment type="caution">
    <text evidence="1">The sequence shown here is derived from an EMBL/GenBank/DDBJ whole genome shotgun (WGS) entry which is preliminary data.</text>
</comment>
<reference evidence="1 3" key="1">
    <citation type="submission" date="2018-09" db="EMBL/GenBank/DDBJ databases">
        <title>Murine metabolic-syndrome-specific gut microbial biobank.</title>
        <authorList>
            <person name="Liu C."/>
        </authorList>
    </citation>
    <scope>NUCLEOTIDE SEQUENCE [LARGE SCALE GENOMIC DNA]</scope>
    <source>
        <strain evidence="1 3">8-P5</strain>
    </source>
</reference>
<evidence type="ECO:0000313" key="3">
    <source>
        <dbReference type="Proteomes" id="UP000278164"/>
    </source>
</evidence>
<dbReference type="AlphaFoldDB" id="A0A3L7ZP77"/>
<accession>A0A3L7ZP77</accession>
<evidence type="ECO:0000313" key="2">
    <source>
        <dbReference type="EMBL" id="TGY53913.1"/>
    </source>
</evidence>
<dbReference type="InterPro" id="IPR026418">
    <property type="entry name" value="Pseudo_rSAM"/>
</dbReference>
<dbReference type="RefSeq" id="WP_121736019.1">
    <property type="nucleotide sequence ID" value="NZ_QXXG01000014.1"/>
</dbReference>
<gene>
    <name evidence="1" type="ORF">D7V78_09600</name>
    <name evidence="2" type="ORF">E5342_17920</name>
</gene>
<dbReference type="CDD" id="cd21109">
    <property type="entry name" value="SPASM"/>
    <property type="match status" value="1"/>
</dbReference>
<evidence type="ECO:0000313" key="1">
    <source>
        <dbReference type="EMBL" id="RLT73509.1"/>
    </source>
</evidence>
<dbReference type="EMBL" id="RAYI01000016">
    <property type="protein sequence ID" value="RLT73509.1"/>
    <property type="molecule type" value="Genomic_DNA"/>
</dbReference>